<accession>A0A2A2K2X1</accession>
<protein>
    <submittedName>
        <fullName evidence="2">Uncharacterized protein</fullName>
    </submittedName>
</protein>
<evidence type="ECO:0000313" key="2">
    <source>
        <dbReference type="EMBL" id="PAV68232.1"/>
    </source>
</evidence>
<feature type="region of interest" description="Disordered" evidence="1">
    <location>
        <begin position="183"/>
        <end position="207"/>
    </location>
</feature>
<dbReference type="AlphaFoldDB" id="A0A2A2K2X1"/>
<feature type="compositionally biased region" description="Basic and acidic residues" evidence="1">
    <location>
        <begin position="189"/>
        <end position="207"/>
    </location>
</feature>
<name>A0A2A2K2X1_9BILA</name>
<organism evidence="2 3">
    <name type="scientific">Diploscapter pachys</name>
    <dbReference type="NCBI Taxonomy" id="2018661"/>
    <lineage>
        <taxon>Eukaryota</taxon>
        <taxon>Metazoa</taxon>
        <taxon>Ecdysozoa</taxon>
        <taxon>Nematoda</taxon>
        <taxon>Chromadorea</taxon>
        <taxon>Rhabditida</taxon>
        <taxon>Rhabditina</taxon>
        <taxon>Rhabditomorpha</taxon>
        <taxon>Rhabditoidea</taxon>
        <taxon>Rhabditidae</taxon>
        <taxon>Diploscapter</taxon>
    </lineage>
</organism>
<comment type="caution">
    <text evidence="2">The sequence shown here is derived from an EMBL/GenBank/DDBJ whole genome shotgun (WGS) entry which is preliminary data.</text>
</comment>
<keyword evidence="3" id="KW-1185">Reference proteome</keyword>
<gene>
    <name evidence="2" type="ORF">WR25_00225</name>
</gene>
<evidence type="ECO:0000256" key="1">
    <source>
        <dbReference type="SAM" id="MobiDB-lite"/>
    </source>
</evidence>
<dbReference type="EMBL" id="LIAE01009788">
    <property type="protein sequence ID" value="PAV68232.1"/>
    <property type="molecule type" value="Genomic_DNA"/>
</dbReference>
<reference evidence="2 3" key="1">
    <citation type="journal article" date="2017" name="Curr. Biol.">
        <title>Genome architecture and evolution of a unichromosomal asexual nematode.</title>
        <authorList>
            <person name="Fradin H."/>
            <person name="Zegar C."/>
            <person name="Gutwein M."/>
            <person name="Lucas J."/>
            <person name="Kovtun M."/>
            <person name="Corcoran D."/>
            <person name="Baugh L.R."/>
            <person name="Kiontke K."/>
            <person name="Gunsalus K."/>
            <person name="Fitch D.H."/>
            <person name="Piano F."/>
        </authorList>
    </citation>
    <scope>NUCLEOTIDE SEQUENCE [LARGE SCALE GENOMIC DNA]</scope>
    <source>
        <strain evidence="2">PF1309</strain>
    </source>
</reference>
<dbReference type="Proteomes" id="UP000218231">
    <property type="component" value="Unassembled WGS sequence"/>
</dbReference>
<evidence type="ECO:0000313" key="3">
    <source>
        <dbReference type="Proteomes" id="UP000218231"/>
    </source>
</evidence>
<proteinExistence type="predicted"/>
<sequence>MLLRLVGADEREAFVGPLAARRPGLLPVDEIMVALVLGEGLQAREIGAGAGFGIALTPAHLAARDGGDMLLLLGLGAIFEERRAEHHHAHAADRIPSTDPRHFLLQHAGLGPAEATTTILRGPSGDAPPLLAHRLRPGGFVRRGIVRAFDGGHAAILMRQGLGEMRGQPIACFLPEGVERIGGGVGGEGSRHHVSPDPESEDRVCCG</sequence>